<dbReference type="GO" id="GO:0008270">
    <property type="term" value="F:zinc ion binding"/>
    <property type="evidence" value="ECO:0007669"/>
    <property type="project" value="UniProtKB-KW"/>
</dbReference>
<comment type="caution">
    <text evidence="13">The sequence shown here is derived from an EMBL/GenBank/DDBJ whole genome shotgun (WGS) entry which is preliminary data.</text>
</comment>
<keyword evidence="7 10" id="KW-0539">Nucleus</keyword>
<evidence type="ECO:0000256" key="10">
    <source>
        <dbReference type="RuleBase" id="RU361213"/>
    </source>
</evidence>
<evidence type="ECO:0000256" key="2">
    <source>
        <dbReference type="ARBA" id="ARBA00010210"/>
    </source>
</evidence>
<evidence type="ECO:0000259" key="12">
    <source>
        <dbReference type="PROSITE" id="PS50016"/>
    </source>
</evidence>
<dbReference type="FunFam" id="3.30.40.10:FF:000016">
    <property type="entry name" value="Inhibitor of growth protein"/>
    <property type="match status" value="1"/>
</dbReference>
<feature type="binding site" evidence="8">
    <location>
        <position position="212"/>
    </location>
    <ligand>
        <name>Zn(2+)</name>
        <dbReference type="ChEBI" id="CHEBI:29105"/>
        <label>2</label>
    </ligand>
</feature>
<dbReference type="InterPro" id="IPR019787">
    <property type="entry name" value="Znf_PHD-finger"/>
</dbReference>
<feature type="binding site" evidence="8">
    <location>
        <position position="239"/>
    </location>
    <ligand>
        <name>Zn(2+)</name>
        <dbReference type="ChEBI" id="CHEBI:29105"/>
        <label>2</label>
    </ligand>
</feature>
<evidence type="ECO:0000256" key="3">
    <source>
        <dbReference type="ARBA" id="ARBA00022723"/>
    </source>
</evidence>
<dbReference type="InterPro" id="IPR019786">
    <property type="entry name" value="Zinc_finger_PHD-type_CS"/>
</dbReference>
<dbReference type="SMART" id="SM00249">
    <property type="entry name" value="PHD"/>
    <property type="match status" value="1"/>
</dbReference>
<keyword evidence="6 10" id="KW-0156">Chromatin regulator</keyword>
<feature type="domain" description="PHD-type" evidence="12">
    <location>
        <begin position="196"/>
        <end position="245"/>
    </location>
</feature>
<evidence type="ECO:0000313" key="14">
    <source>
        <dbReference type="Proteomes" id="UP000603453"/>
    </source>
</evidence>
<feature type="compositionally biased region" description="Low complexity" evidence="11">
    <location>
        <begin position="124"/>
        <end position="134"/>
    </location>
</feature>
<comment type="subunit">
    <text evidence="10">Component of an histone acetyltransferase complex. Interacts with H3K4me3 and to a lesser extent with H3K4me2.</text>
</comment>
<reference evidence="13" key="1">
    <citation type="submission" date="2020-12" db="EMBL/GenBank/DDBJ databases">
        <title>Metabolic potential, ecology and presence of endohyphal bacteria is reflected in genomic diversity of Mucoromycotina.</title>
        <authorList>
            <person name="Muszewska A."/>
            <person name="Okrasinska A."/>
            <person name="Steczkiewicz K."/>
            <person name="Drgas O."/>
            <person name="Orlowska M."/>
            <person name="Perlinska-Lenart U."/>
            <person name="Aleksandrzak-Piekarczyk T."/>
            <person name="Szatraj K."/>
            <person name="Zielenkiewicz U."/>
            <person name="Pilsyk S."/>
            <person name="Malc E."/>
            <person name="Mieczkowski P."/>
            <person name="Kruszewska J.S."/>
            <person name="Biernat P."/>
            <person name="Pawlowska J."/>
        </authorList>
    </citation>
    <scope>NUCLEOTIDE SEQUENCE</scope>
    <source>
        <strain evidence="13">WA0000017839</strain>
    </source>
</reference>
<keyword evidence="3 8" id="KW-0479">Metal-binding</keyword>
<sequence>MKENTQMAATYLAEYSDTVEALPLELQRNYTLIRQLDETAEEIMQQVAVETAYLSNATDMDIETRRQKLERIGQLLNESLKKGEEKFALAKSTYDTVDRHCTRLDNDLQKIEDEQLIGPGRVSQQQQQQQHQQQKPSKIINHTLKESEPTMDTSRRKRVKKDHQQQEDTEYSTQDATQYAKTAVPNSDLPIDPNEPVYCYCQQVSFGEMIACENEQCDVEWFHLECAGLKTPPKGAWYCNTCANELKKKKK</sequence>
<feature type="binding site" evidence="8">
    <location>
        <position position="242"/>
    </location>
    <ligand>
        <name>Zn(2+)</name>
        <dbReference type="ChEBI" id="CHEBI:29105"/>
        <label>2</label>
    </ligand>
</feature>
<dbReference type="EMBL" id="JAEPRD010000013">
    <property type="protein sequence ID" value="KAG2209965.1"/>
    <property type="molecule type" value="Genomic_DNA"/>
</dbReference>
<keyword evidence="4 9" id="KW-0863">Zinc-finger</keyword>
<dbReference type="SMART" id="SM01408">
    <property type="entry name" value="ING"/>
    <property type="match status" value="1"/>
</dbReference>
<comment type="function">
    <text evidence="10">Component of an histone acetyltransferase complex.</text>
</comment>
<dbReference type="InterPro" id="IPR013083">
    <property type="entry name" value="Znf_RING/FYVE/PHD"/>
</dbReference>
<dbReference type="PANTHER" id="PTHR10333">
    <property type="entry name" value="INHIBITOR OF GROWTH PROTEIN"/>
    <property type="match status" value="1"/>
</dbReference>
<gene>
    <name evidence="13" type="ORF">INT47_003401</name>
</gene>
<dbReference type="PROSITE" id="PS50016">
    <property type="entry name" value="ZF_PHD_2"/>
    <property type="match status" value="1"/>
</dbReference>
<name>A0A8H7RGA6_9FUNG</name>
<dbReference type="SUPFAM" id="SSF57903">
    <property type="entry name" value="FYVE/PHD zinc finger"/>
    <property type="match status" value="1"/>
</dbReference>
<evidence type="ECO:0000256" key="4">
    <source>
        <dbReference type="ARBA" id="ARBA00022771"/>
    </source>
</evidence>
<dbReference type="InterPro" id="IPR001965">
    <property type="entry name" value="Znf_PHD"/>
</dbReference>
<dbReference type="CDD" id="cd16859">
    <property type="entry name" value="ING_ING4_5"/>
    <property type="match status" value="1"/>
</dbReference>
<comment type="subcellular location">
    <subcellularLocation>
        <location evidence="1 10">Nucleus</location>
    </subcellularLocation>
</comment>
<dbReference type="InterPro" id="IPR024610">
    <property type="entry name" value="ING_N_histone-binding"/>
</dbReference>
<feature type="binding site" evidence="8">
    <location>
        <position position="201"/>
    </location>
    <ligand>
        <name>Zn(2+)</name>
        <dbReference type="ChEBI" id="CHEBI:29105"/>
        <label>1</label>
    </ligand>
</feature>
<dbReference type="CDD" id="cd15505">
    <property type="entry name" value="PHD_ING"/>
    <property type="match status" value="1"/>
</dbReference>
<evidence type="ECO:0000256" key="9">
    <source>
        <dbReference type="PROSITE-ProRule" id="PRU00146"/>
    </source>
</evidence>
<evidence type="ECO:0000256" key="5">
    <source>
        <dbReference type="ARBA" id="ARBA00022833"/>
    </source>
</evidence>
<evidence type="ECO:0000256" key="11">
    <source>
        <dbReference type="SAM" id="MobiDB-lite"/>
    </source>
</evidence>
<comment type="similarity">
    <text evidence="2 10">Belongs to the ING family.</text>
</comment>
<dbReference type="Proteomes" id="UP000603453">
    <property type="component" value="Unassembled WGS sequence"/>
</dbReference>
<feature type="binding site" evidence="8">
    <location>
        <position position="199"/>
    </location>
    <ligand>
        <name>Zn(2+)</name>
        <dbReference type="ChEBI" id="CHEBI:29105"/>
        <label>1</label>
    </ligand>
</feature>
<dbReference type="PROSITE" id="PS01359">
    <property type="entry name" value="ZF_PHD_1"/>
    <property type="match status" value="1"/>
</dbReference>
<feature type="binding site" evidence="8">
    <location>
        <position position="226"/>
    </location>
    <ligand>
        <name>Zn(2+)</name>
        <dbReference type="ChEBI" id="CHEBI:29105"/>
        <label>1</label>
    </ligand>
</feature>
<dbReference type="AlphaFoldDB" id="A0A8H7RGA6"/>
<dbReference type="GO" id="GO:0006325">
    <property type="term" value="P:chromatin organization"/>
    <property type="evidence" value="ECO:0007669"/>
    <property type="project" value="UniProtKB-KW"/>
</dbReference>
<evidence type="ECO:0000256" key="7">
    <source>
        <dbReference type="ARBA" id="ARBA00023242"/>
    </source>
</evidence>
<evidence type="ECO:0000256" key="6">
    <source>
        <dbReference type="ARBA" id="ARBA00022853"/>
    </source>
</evidence>
<dbReference type="OrthoDB" id="5411773at2759"/>
<evidence type="ECO:0000256" key="1">
    <source>
        <dbReference type="ARBA" id="ARBA00004123"/>
    </source>
</evidence>
<dbReference type="Gene3D" id="6.10.140.1740">
    <property type="match status" value="1"/>
</dbReference>
<dbReference type="Pfam" id="PF12998">
    <property type="entry name" value="ING"/>
    <property type="match status" value="1"/>
</dbReference>
<dbReference type="Gene3D" id="3.30.40.10">
    <property type="entry name" value="Zinc/RING finger domain, C3HC4 (zinc finger)"/>
    <property type="match status" value="1"/>
</dbReference>
<feature type="binding site" evidence="8">
    <location>
        <position position="223"/>
    </location>
    <ligand>
        <name>Zn(2+)</name>
        <dbReference type="ChEBI" id="CHEBI:29105"/>
        <label>1</label>
    </ligand>
</feature>
<accession>A0A8H7RGA6</accession>
<keyword evidence="14" id="KW-1185">Reference proteome</keyword>
<dbReference type="InterPro" id="IPR028651">
    <property type="entry name" value="ING_fam"/>
</dbReference>
<evidence type="ECO:0000313" key="13">
    <source>
        <dbReference type="EMBL" id="KAG2209965.1"/>
    </source>
</evidence>
<proteinExistence type="inferred from homology"/>
<evidence type="ECO:0000256" key="8">
    <source>
        <dbReference type="PIRSR" id="PIRSR628651-51"/>
    </source>
</evidence>
<protein>
    <recommendedName>
        <fullName evidence="10">Chromatin modification-related protein</fullName>
    </recommendedName>
</protein>
<organism evidence="13 14">
    <name type="scientific">Mucor saturninus</name>
    <dbReference type="NCBI Taxonomy" id="64648"/>
    <lineage>
        <taxon>Eukaryota</taxon>
        <taxon>Fungi</taxon>
        <taxon>Fungi incertae sedis</taxon>
        <taxon>Mucoromycota</taxon>
        <taxon>Mucoromycotina</taxon>
        <taxon>Mucoromycetes</taxon>
        <taxon>Mucorales</taxon>
        <taxon>Mucorineae</taxon>
        <taxon>Mucoraceae</taxon>
        <taxon>Mucor</taxon>
    </lineage>
</organism>
<comment type="domain">
    <text evidence="10">The PHD-type zinc finger mediates the binding to H3K4me3.</text>
</comment>
<dbReference type="GO" id="GO:0005634">
    <property type="term" value="C:nucleus"/>
    <property type="evidence" value="ECO:0007669"/>
    <property type="project" value="UniProtKB-SubCell"/>
</dbReference>
<feature type="binding site" evidence="8">
    <location>
        <position position="217"/>
    </location>
    <ligand>
        <name>Zn(2+)</name>
        <dbReference type="ChEBI" id="CHEBI:29105"/>
        <label>2</label>
    </ligand>
</feature>
<dbReference type="InterPro" id="IPR011011">
    <property type="entry name" value="Znf_FYVE_PHD"/>
</dbReference>
<keyword evidence="5 8" id="KW-0862">Zinc</keyword>
<feature type="region of interest" description="Disordered" evidence="11">
    <location>
        <begin position="120"/>
        <end position="178"/>
    </location>
</feature>